<evidence type="ECO:0000256" key="2">
    <source>
        <dbReference type="SAM" id="SignalP"/>
    </source>
</evidence>
<dbReference type="EMBL" id="CP046453">
    <property type="protein sequence ID" value="QGU04307.1"/>
    <property type="molecule type" value="Genomic_DNA"/>
</dbReference>
<dbReference type="InterPro" id="IPR039448">
    <property type="entry name" value="Beta_helix"/>
</dbReference>
<dbReference type="SUPFAM" id="SSF51126">
    <property type="entry name" value="Pectin lyase-like"/>
    <property type="match status" value="1"/>
</dbReference>
<name>A0A6B8VX63_9CORY</name>
<evidence type="ECO:0000259" key="3">
    <source>
        <dbReference type="Pfam" id="PF13229"/>
    </source>
</evidence>
<dbReference type="PANTHER" id="PTHR22990:SF15">
    <property type="entry name" value="F-BOX ONLY PROTEIN 10"/>
    <property type="match status" value="1"/>
</dbReference>
<dbReference type="RefSeq" id="WP_197085802.1">
    <property type="nucleotide sequence ID" value="NZ_CP046453.1"/>
</dbReference>
<dbReference type="PANTHER" id="PTHR22990">
    <property type="entry name" value="F-BOX ONLY PROTEIN"/>
    <property type="match status" value="1"/>
</dbReference>
<proteinExistence type="predicted"/>
<evidence type="ECO:0000313" key="5">
    <source>
        <dbReference type="Proteomes" id="UP000425178"/>
    </source>
</evidence>
<keyword evidence="2" id="KW-0732">Signal</keyword>
<gene>
    <name evidence="4" type="ORF">CETAM_05180</name>
</gene>
<sequence length="325" mass="32939">MAITLRKLSSLLTVPAIALSVLVALSPSATATPVNVDCSSESLADAVLAAANGTTLQVSGTCDEAVFVPRTSTNLTIDGRGTATVAGPDASAPPTGPASFTFFVEGTGLTLKGLTITGGAHAVHLSGPASATIVDNTITDSAGAIHLDKDSTGQIGGNTITGNLGYGINIQENSYARIGFTAPTRGHLPNTIKDNDGPGIIVKQWSGAWISGNDISDNAGHGVEVDRGSHAEVYDNAINNNAGDGIRATNGSDVSFEPINNEAPSQVKGNTTNTPNRDYGLTCSTGGYIAGERGTLNGQRGAELIDGGCANDRRTGQQPAFGMSS</sequence>
<reference evidence="4 5" key="1">
    <citation type="journal article" date="2021" name="Int. J. Syst. Evol. Microbiol.">
        <title>Classification of three corynebacterial strains isolated from a small paddock in North Rhine-Westphalia: proposal of &lt;i&gt;Corynebacterium kalinowskii&lt;/i&gt; sp. nov., &lt;i&gt;Corynebacterium comes&lt;/i&gt; sp. nov. and &lt;i&gt;Corynebacterium occultum&lt;/i&gt; sp. nov.</title>
        <authorList>
            <person name="Schaffert L."/>
            <person name="Ruwe M."/>
            <person name="Milse J."/>
            <person name="Hanuschka K."/>
            <person name="Ortseifen V."/>
            <person name="Droste J."/>
            <person name="Brandt D."/>
            <person name="Schl L."/>
            <person name="Kutter Y."/>
            <person name="Vinke S."/>
            <person name="Vieh P."/>
            <person name="Jacob L."/>
            <person name="L N.C."/>
            <person name="Schulte-Berndt E."/>
            <person name="Hain C."/>
            <person name="Linder M."/>
            <person name="Schmidt P."/>
            <person name="Wollenschl L."/>
            <person name="Luttermann T."/>
            <person name="Thieme E."/>
            <person name="Hassa J."/>
            <person name="Haak M."/>
            <person name="Wittchen M."/>
            <person name="Mentz A."/>
            <person name="Persicke M."/>
            <person name="Busche T."/>
            <person name="R C."/>
        </authorList>
    </citation>
    <scope>NUCLEOTIDE SEQUENCE [LARGE SCALE GENOMIC DNA]</scope>
    <source>
        <strain evidence="4 5">2019</strain>
    </source>
</reference>
<evidence type="ECO:0000256" key="1">
    <source>
        <dbReference type="ARBA" id="ARBA00022737"/>
    </source>
</evidence>
<keyword evidence="1" id="KW-0677">Repeat</keyword>
<feature type="domain" description="Right handed beta helix" evidence="3">
    <location>
        <begin position="106"/>
        <end position="177"/>
    </location>
</feature>
<feature type="signal peptide" evidence="2">
    <location>
        <begin position="1"/>
        <end position="31"/>
    </location>
</feature>
<dbReference type="SMART" id="SM00710">
    <property type="entry name" value="PbH1"/>
    <property type="match status" value="5"/>
</dbReference>
<protein>
    <recommendedName>
        <fullName evidence="3">Right handed beta helix domain-containing protein</fullName>
    </recommendedName>
</protein>
<dbReference type="InterPro" id="IPR012334">
    <property type="entry name" value="Pectin_lyas_fold"/>
</dbReference>
<accession>A0A6B8VX63</accession>
<evidence type="ECO:0000313" key="4">
    <source>
        <dbReference type="EMBL" id="QGU04307.1"/>
    </source>
</evidence>
<dbReference type="AlphaFoldDB" id="A0A6B8VX63"/>
<dbReference type="InterPro" id="IPR006626">
    <property type="entry name" value="PbH1"/>
</dbReference>
<keyword evidence="5" id="KW-1185">Reference proteome</keyword>
<feature type="domain" description="Right handed beta helix" evidence="3">
    <location>
        <begin position="190"/>
        <end position="255"/>
    </location>
</feature>
<dbReference type="InterPro" id="IPR011050">
    <property type="entry name" value="Pectin_lyase_fold/virulence"/>
</dbReference>
<dbReference type="Gene3D" id="2.160.20.10">
    <property type="entry name" value="Single-stranded right-handed beta-helix, Pectin lyase-like"/>
    <property type="match status" value="1"/>
</dbReference>
<organism evidence="4 5">
    <name type="scientific">Corynebacterium comes</name>
    <dbReference type="NCBI Taxonomy" id="2675218"/>
    <lineage>
        <taxon>Bacteria</taxon>
        <taxon>Bacillati</taxon>
        <taxon>Actinomycetota</taxon>
        <taxon>Actinomycetes</taxon>
        <taxon>Mycobacteriales</taxon>
        <taxon>Corynebacteriaceae</taxon>
        <taxon>Corynebacterium</taxon>
    </lineage>
</organism>
<dbReference type="Proteomes" id="UP000425178">
    <property type="component" value="Chromosome"/>
</dbReference>
<feature type="chain" id="PRO_5038349570" description="Right handed beta helix domain-containing protein" evidence="2">
    <location>
        <begin position="32"/>
        <end position="325"/>
    </location>
</feature>
<dbReference type="KEGG" id="ccoe:CETAM_05180"/>
<dbReference type="InterPro" id="IPR051550">
    <property type="entry name" value="SCF-Subunits/Alg-Epimerases"/>
</dbReference>
<dbReference type="Pfam" id="PF13229">
    <property type="entry name" value="Beta_helix"/>
    <property type="match status" value="2"/>
</dbReference>